<dbReference type="Pfam" id="PF00930">
    <property type="entry name" value="DPPIV_N"/>
    <property type="match status" value="1"/>
</dbReference>
<feature type="domain" description="Dipeptidylpeptidase IV N-terminal" evidence="16">
    <location>
        <begin position="267"/>
        <end position="594"/>
    </location>
</feature>
<dbReference type="GO" id="GO:0008236">
    <property type="term" value="F:serine-type peptidase activity"/>
    <property type="evidence" value="ECO:0007669"/>
    <property type="project" value="UniProtKB-KW"/>
</dbReference>
<dbReference type="InterPro" id="IPR050278">
    <property type="entry name" value="Serine_Prot_S9B/DPPIV"/>
</dbReference>
<feature type="region of interest" description="Disordered" evidence="13">
    <location>
        <begin position="61"/>
        <end position="81"/>
    </location>
</feature>
<dbReference type="GO" id="GO:0005774">
    <property type="term" value="C:vacuolar membrane"/>
    <property type="evidence" value="ECO:0007669"/>
    <property type="project" value="UniProtKB-SubCell"/>
</dbReference>
<evidence type="ECO:0000256" key="8">
    <source>
        <dbReference type="ARBA" id="ARBA00022825"/>
    </source>
</evidence>
<keyword evidence="10 14" id="KW-1133">Transmembrane helix</keyword>
<dbReference type="InterPro" id="IPR001375">
    <property type="entry name" value="Peptidase_S9_cat"/>
</dbReference>
<evidence type="ECO:0000256" key="3">
    <source>
        <dbReference type="ARBA" id="ARBA00022438"/>
    </source>
</evidence>
<dbReference type="InterPro" id="IPR029058">
    <property type="entry name" value="AB_hydrolase_fold"/>
</dbReference>
<comment type="similarity">
    <text evidence="2">Belongs to the peptidase S9B family.</text>
</comment>
<dbReference type="GO" id="GO:0006508">
    <property type="term" value="P:proteolysis"/>
    <property type="evidence" value="ECO:0007669"/>
    <property type="project" value="UniProtKB-KW"/>
</dbReference>
<keyword evidence="5" id="KW-0645">Protease</keyword>
<keyword evidence="4" id="KW-0926">Vacuole</keyword>
<evidence type="ECO:0000259" key="16">
    <source>
        <dbReference type="Pfam" id="PF00930"/>
    </source>
</evidence>
<evidence type="ECO:0000256" key="2">
    <source>
        <dbReference type="ARBA" id="ARBA00006150"/>
    </source>
</evidence>
<evidence type="ECO:0000256" key="4">
    <source>
        <dbReference type="ARBA" id="ARBA00022554"/>
    </source>
</evidence>
<keyword evidence="9" id="KW-0735">Signal-anchor</keyword>
<dbReference type="STRING" id="983506.L8X1F2"/>
<keyword evidence="18" id="KW-1185">Reference proteome</keyword>
<feature type="domain" description="Peptidase S9 prolyl oligopeptidase catalytic" evidence="15">
    <location>
        <begin position="685"/>
        <end position="736"/>
    </location>
</feature>
<reference evidence="17 18" key="1">
    <citation type="journal article" date="2013" name="Nat. Commun.">
        <title>The evolution and pathogenic mechanisms of the rice sheath blight pathogen.</title>
        <authorList>
            <person name="Zheng A."/>
            <person name="Lin R."/>
            <person name="Xu L."/>
            <person name="Qin P."/>
            <person name="Tang C."/>
            <person name="Ai P."/>
            <person name="Zhang D."/>
            <person name="Liu Y."/>
            <person name="Sun Z."/>
            <person name="Feng H."/>
            <person name="Wang Y."/>
            <person name="Chen Y."/>
            <person name="Liang X."/>
            <person name="Fu R."/>
            <person name="Li Q."/>
            <person name="Zhang J."/>
            <person name="Yu X."/>
            <person name="Xie Z."/>
            <person name="Ding L."/>
            <person name="Guan P."/>
            <person name="Tang J."/>
            <person name="Liang Y."/>
            <person name="Wang S."/>
            <person name="Deng Q."/>
            <person name="Li S."/>
            <person name="Zhu J."/>
            <person name="Wang L."/>
            <person name="Liu H."/>
            <person name="Li P."/>
        </authorList>
    </citation>
    <scope>NUCLEOTIDE SEQUENCE [LARGE SCALE GENOMIC DNA]</scope>
    <source>
        <strain evidence="18">AG-1 IA</strain>
    </source>
</reference>
<evidence type="ECO:0000313" key="18">
    <source>
        <dbReference type="Proteomes" id="UP000011668"/>
    </source>
</evidence>
<keyword evidence="12" id="KW-0325">Glycoprotein</keyword>
<keyword evidence="8" id="KW-0720">Serine protease</keyword>
<dbReference type="OrthoDB" id="16520at2759"/>
<evidence type="ECO:0000256" key="6">
    <source>
        <dbReference type="ARBA" id="ARBA00022692"/>
    </source>
</evidence>
<dbReference type="EMBL" id="AFRT01000438">
    <property type="protein sequence ID" value="ELU44060.1"/>
    <property type="molecule type" value="Genomic_DNA"/>
</dbReference>
<dbReference type="GO" id="GO:0008239">
    <property type="term" value="F:dipeptidyl-peptidase activity"/>
    <property type="evidence" value="ECO:0007669"/>
    <property type="project" value="TreeGrafter"/>
</dbReference>
<dbReference type="HOGENOM" id="CLU_271293_0_0_1"/>
<evidence type="ECO:0000256" key="13">
    <source>
        <dbReference type="SAM" id="MobiDB-lite"/>
    </source>
</evidence>
<dbReference type="Proteomes" id="UP000011668">
    <property type="component" value="Unassembled WGS sequence"/>
</dbReference>
<dbReference type="GO" id="GO:0004177">
    <property type="term" value="F:aminopeptidase activity"/>
    <property type="evidence" value="ECO:0007669"/>
    <property type="project" value="UniProtKB-KW"/>
</dbReference>
<protein>
    <submittedName>
        <fullName evidence="17">Dipeptidyl-peptidase and tripeptidyl-peptidase</fullName>
    </submittedName>
</protein>
<evidence type="ECO:0000256" key="7">
    <source>
        <dbReference type="ARBA" id="ARBA00022801"/>
    </source>
</evidence>
<dbReference type="GO" id="GO:0005886">
    <property type="term" value="C:plasma membrane"/>
    <property type="evidence" value="ECO:0007669"/>
    <property type="project" value="TreeGrafter"/>
</dbReference>
<keyword evidence="3" id="KW-0031">Aminopeptidase</keyword>
<dbReference type="Gene3D" id="3.40.50.1820">
    <property type="entry name" value="alpha/beta hydrolase"/>
    <property type="match status" value="1"/>
</dbReference>
<dbReference type="Gene3D" id="2.140.10.30">
    <property type="entry name" value="Dipeptidylpeptidase IV, N-terminal domain"/>
    <property type="match status" value="1"/>
</dbReference>
<dbReference type="Pfam" id="PF00326">
    <property type="entry name" value="Peptidase_S9"/>
    <property type="match status" value="2"/>
</dbReference>
<organism evidence="17 18">
    <name type="scientific">Thanatephorus cucumeris (strain AG1-IA)</name>
    <name type="common">Rice sheath blight fungus</name>
    <name type="synonym">Rhizoctonia solani</name>
    <dbReference type="NCBI Taxonomy" id="983506"/>
    <lineage>
        <taxon>Eukaryota</taxon>
        <taxon>Fungi</taxon>
        <taxon>Dikarya</taxon>
        <taxon>Basidiomycota</taxon>
        <taxon>Agaricomycotina</taxon>
        <taxon>Agaricomycetes</taxon>
        <taxon>Cantharellales</taxon>
        <taxon>Ceratobasidiaceae</taxon>
        <taxon>Rhizoctonia</taxon>
        <taxon>Rhizoctonia solani AG-1</taxon>
    </lineage>
</organism>
<comment type="caution">
    <text evidence="17">The sequence shown here is derived from an EMBL/GenBank/DDBJ whole genome shotgun (WGS) entry which is preliminary data.</text>
</comment>
<feature type="transmembrane region" description="Helical" evidence="14">
    <location>
        <begin position="126"/>
        <end position="146"/>
    </location>
</feature>
<evidence type="ECO:0000259" key="15">
    <source>
        <dbReference type="Pfam" id="PF00326"/>
    </source>
</evidence>
<keyword evidence="11 14" id="KW-0472">Membrane</keyword>
<evidence type="ECO:0000256" key="12">
    <source>
        <dbReference type="ARBA" id="ARBA00023180"/>
    </source>
</evidence>
<gene>
    <name evidence="17" type="ORF">AG1IA_01906</name>
</gene>
<evidence type="ECO:0000256" key="14">
    <source>
        <dbReference type="SAM" id="Phobius"/>
    </source>
</evidence>
<evidence type="ECO:0000256" key="11">
    <source>
        <dbReference type="ARBA" id="ARBA00023136"/>
    </source>
</evidence>
<evidence type="ECO:0000256" key="1">
    <source>
        <dbReference type="ARBA" id="ARBA00004576"/>
    </source>
</evidence>
<dbReference type="OMA" id="IWDSENH"/>
<evidence type="ECO:0000256" key="5">
    <source>
        <dbReference type="ARBA" id="ARBA00022670"/>
    </source>
</evidence>
<dbReference type="SUPFAM" id="SSF82171">
    <property type="entry name" value="DPP6 N-terminal domain-like"/>
    <property type="match status" value="1"/>
</dbReference>
<sequence>MLSRDGCVGRFGATPRGTSFKPPPSWRTHLVMANRTNYSPLAQDAEPPEISDVLTDPQAPPIYYGEGRFSPPSSISDDEYTDREKLLDPSRVERGSLDDGDMDRVNVMREPGGLSLGRKRMSPLRCLVLSLGSLVLLAVLLGFLAARTYNQTSYRYRAPGNKHITMDHVFNGTFAADKRSLAWVSEAPGPSQPMLPTFSSKPIISNNTGIHPLETFIFIAFRMDAHFLSFLQVTPLVWCMPRGRPLVELFRAGAAALISFRSPDVTPLRLTYSGNATLFHGVPDWVYEEEVLSSASALWWSPTSSHIAYLSLDETNVLEYVVPVYNPTGDASSVIPYGGDPIKIKYPKPGYGNPLVQVAVCDLTAIPTNLTTDAVSKIVQGTVKNATTILSWDKQLKPEDQIVSEVAWVGNETLIVREVGREAREGHVVLFDVGKTGKVAKGKIVRVKGEKGEEGDKGWIESEQNIVPLKQTPGYLDILPTPKGYNHIALFSPPDSSDPIWLTSGEWEVTGSVLAVDETHGLIYFQAAKHSSIARGVYSVSLPSAKVLNSRAPVPKPAEPVALTDDSTLAWYSASFSPQGGYYVLNYDGPAVPWQKVIGVETKGQTQEESVNYVLTDNDELNKTSAAFQMPFITRSTIESDGYELNFMEIRPPNMDETGRKKYPVLFRVYGGPGSQMVHSRFDRDWHHYLACSLQYIIVVVDGRGTGFKGRKLRNPIRGNLGYWEVVDQINAARWVRLLVRWMGCLFETQGYGLRSSTSIPRELVSGSYGGFMTSKVLEADAGVHTLGMAVAPVTSWRLYDSVYTERYMGLPDNNPEGYVNASITKVDGFRHANYLLAHGSGDDNGRLQRLMKEAYNSQFFRFSSLRQLGPSPGHADSGKGSDHSIRQRGAYRELHEWMTEYLKEKWGSGPRQESAIVYDWPTPGSIVRHHINNIVLVCAIYPIRETCQLDANRGTIGTAAARCKRYREPSHRQRMTKFTICHVENKRSRGTRFWSMFKVVKCSTREMSILIFWSSKKNINHDCAWFPSGYTLHFLLSATFANTSARSQRKPSGKRKTLGPVAFLVHCAGLEPARHKGTQVFNGLRGSSTLNAYSPLHTMRNLFALFVSSAILGLVCASPAPQGQQPCIGVGGVSLDCLAAHITCHSRLDQRCDLSRECCPALACHPLLDKSGICVVRMATYRRRLPENLVLKLEL</sequence>
<comment type="subcellular location">
    <subcellularLocation>
        <location evidence="1">Vacuole membrane</location>
        <topology evidence="1">Single-pass type II membrane protein</topology>
    </subcellularLocation>
</comment>
<evidence type="ECO:0000256" key="9">
    <source>
        <dbReference type="ARBA" id="ARBA00022968"/>
    </source>
</evidence>
<dbReference type="MEROPS" id="S09.006"/>
<evidence type="ECO:0000256" key="10">
    <source>
        <dbReference type="ARBA" id="ARBA00022989"/>
    </source>
</evidence>
<dbReference type="SUPFAM" id="SSF53474">
    <property type="entry name" value="alpha/beta-Hydrolases"/>
    <property type="match status" value="1"/>
</dbReference>
<name>L8X1F2_THACA</name>
<keyword evidence="7" id="KW-0378">Hydrolase</keyword>
<dbReference type="PANTHER" id="PTHR11731:SF200">
    <property type="entry name" value="DIPEPTIDYL PEPTIDASE 10, ISOFORM B"/>
    <property type="match status" value="1"/>
</dbReference>
<dbReference type="InterPro" id="IPR002469">
    <property type="entry name" value="Peptidase_S9B_N"/>
</dbReference>
<accession>L8X1F2</accession>
<evidence type="ECO:0000313" key="17">
    <source>
        <dbReference type="EMBL" id="ELU44060.1"/>
    </source>
</evidence>
<dbReference type="PANTHER" id="PTHR11731">
    <property type="entry name" value="PROTEASE FAMILY S9B,C DIPEPTIDYL-PEPTIDASE IV-RELATED"/>
    <property type="match status" value="1"/>
</dbReference>
<dbReference type="AlphaFoldDB" id="L8X1F2"/>
<keyword evidence="6 14" id="KW-0812">Transmembrane</keyword>
<feature type="domain" description="Peptidase S9 prolyl oligopeptidase catalytic" evidence="15">
    <location>
        <begin position="767"/>
        <end position="905"/>
    </location>
</feature>
<proteinExistence type="inferred from homology"/>
<feature type="region of interest" description="Disordered" evidence="13">
    <location>
        <begin position="1"/>
        <end position="26"/>
    </location>
</feature>